<keyword evidence="3" id="KW-1185">Reference proteome</keyword>
<evidence type="ECO:0000313" key="2">
    <source>
        <dbReference type="EMBL" id="QEG15832.1"/>
    </source>
</evidence>
<gene>
    <name evidence="2" type="ORF">GmarT_16750</name>
</gene>
<dbReference type="Proteomes" id="UP000322887">
    <property type="component" value="Chromosome"/>
</dbReference>
<feature type="compositionally biased region" description="Low complexity" evidence="1">
    <location>
        <begin position="70"/>
        <end position="87"/>
    </location>
</feature>
<name>A0ABX5YJM6_9PLAN</name>
<evidence type="ECO:0000313" key="3">
    <source>
        <dbReference type="Proteomes" id="UP000322887"/>
    </source>
</evidence>
<protein>
    <recommendedName>
        <fullName evidence="4">Transposase</fullName>
    </recommendedName>
</protein>
<organism evidence="2 3">
    <name type="scientific">Gimesia maris</name>
    <dbReference type="NCBI Taxonomy" id="122"/>
    <lineage>
        <taxon>Bacteria</taxon>
        <taxon>Pseudomonadati</taxon>
        <taxon>Planctomycetota</taxon>
        <taxon>Planctomycetia</taxon>
        <taxon>Planctomycetales</taxon>
        <taxon>Planctomycetaceae</taxon>
        <taxon>Gimesia</taxon>
    </lineage>
</organism>
<feature type="region of interest" description="Disordered" evidence="1">
    <location>
        <begin position="66"/>
        <end position="118"/>
    </location>
</feature>
<proteinExistence type="predicted"/>
<dbReference type="Pfam" id="PF01527">
    <property type="entry name" value="HTH_Tnp_1"/>
    <property type="match status" value="1"/>
</dbReference>
<evidence type="ECO:0008006" key="4">
    <source>
        <dbReference type="Google" id="ProtNLM"/>
    </source>
</evidence>
<dbReference type="EMBL" id="CP042910">
    <property type="protein sequence ID" value="QEG15832.1"/>
    <property type="molecule type" value="Genomic_DNA"/>
</dbReference>
<feature type="compositionally biased region" description="Polar residues" evidence="1">
    <location>
        <begin position="96"/>
        <end position="118"/>
    </location>
</feature>
<sequence length="118" mass="13384">MNKQRKRQNSERLVRKLRDADAMLNAGKDLASVLQFLDISESNYLRWRNQFGGMKSAEARRLKQLEYQNKRSSSSSLTDAKKSSASAFQSGRLRTPRSSVASMTPFSSCSYPRKCPNS</sequence>
<dbReference type="InterPro" id="IPR002514">
    <property type="entry name" value="Transposase_8"/>
</dbReference>
<reference evidence="2 3" key="1">
    <citation type="submission" date="2019-08" db="EMBL/GenBank/DDBJ databases">
        <title>Deep-cultivation of Planctomycetes and their phenomic and genomic characterization uncovers novel biology.</title>
        <authorList>
            <person name="Wiegand S."/>
            <person name="Jogler M."/>
            <person name="Boedeker C."/>
            <person name="Pinto D."/>
            <person name="Vollmers J."/>
            <person name="Rivas-Marin E."/>
            <person name="Kohn T."/>
            <person name="Peeters S.H."/>
            <person name="Heuer A."/>
            <person name="Rast P."/>
            <person name="Oberbeckmann S."/>
            <person name="Bunk B."/>
            <person name="Jeske O."/>
            <person name="Meyerdierks A."/>
            <person name="Storesund J.E."/>
            <person name="Kallscheuer N."/>
            <person name="Luecker S."/>
            <person name="Lage O.M."/>
            <person name="Pohl T."/>
            <person name="Merkel B.J."/>
            <person name="Hornburger P."/>
            <person name="Mueller R.-W."/>
            <person name="Bruemmer F."/>
            <person name="Labrenz M."/>
            <person name="Spormann A.M."/>
            <person name="Op den Camp H."/>
            <person name="Overmann J."/>
            <person name="Amann R."/>
            <person name="Jetten M.S.M."/>
            <person name="Mascher T."/>
            <person name="Medema M.H."/>
            <person name="Devos D.P."/>
            <person name="Kaster A.-K."/>
            <person name="Ovreas L."/>
            <person name="Rohde M."/>
            <person name="Galperin M.Y."/>
            <person name="Jogler C."/>
        </authorList>
    </citation>
    <scope>NUCLEOTIDE SEQUENCE [LARGE SCALE GENOMIC DNA]</scope>
    <source>
        <strain evidence="2 3">DSM 8797</strain>
    </source>
</reference>
<accession>A0ABX5YJM6</accession>
<evidence type="ECO:0000256" key="1">
    <source>
        <dbReference type="SAM" id="MobiDB-lite"/>
    </source>
</evidence>